<evidence type="ECO:0000256" key="5">
    <source>
        <dbReference type="ARBA" id="ARBA00022759"/>
    </source>
</evidence>
<dbReference type="SMART" id="SM00092">
    <property type="entry name" value="RNAse_Pc"/>
    <property type="match status" value="1"/>
</dbReference>
<evidence type="ECO:0000313" key="11">
    <source>
        <dbReference type="Proteomes" id="UP000694389"/>
    </source>
</evidence>
<dbReference type="Proteomes" id="UP000694389">
    <property type="component" value="Unassembled WGS sequence"/>
</dbReference>
<accession>A0A8P4K3E5</accession>
<reference evidence="10" key="2">
    <citation type="submission" date="2025-09" db="UniProtKB">
        <authorList>
            <consortium name="Ensembl"/>
        </authorList>
    </citation>
    <scope>IDENTIFICATION</scope>
</reference>
<dbReference type="GO" id="GO:0004519">
    <property type="term" value="F:endonuclease activity"/>
    <property type="evidence" value="ECO:0007669"/>
    <property type="project" value="UniProtKB-KW"/>
</dbReference>
<feature type="signal peptide" evidence="8">
    <location>
        <begin position="1"/>
        <end position="21"/>
    </location>
</feature>
<protein>
    <recommendedName>
        <fullName evidence="9">Ribonuclease A-domain domain-containing protein</fullName>
    </recommendedName>
</protein>
<dbReference type="GO" id="GO:0005576">
    <property type="term" value="C:extracellular region"/>
    <property type="evidence" value="ECO:0007669"/>
    <property type="project" value="UniProtKB-SubCell"/>
</dbReference>
<keyword evidence="11" id="KW-1185">Reference proteome</keyword>
<dbReference type="Pfam" id="PF00074">
    <property type="entry name" value="RnaseA"/>
    <property type="match status" value="1"/>
</dbReference>
<reference evidence="10" key="1">
    <citation type="submission" date="2025-08" db="UniProtKB">
        <authorList>
            <consortium name="Ensembl"/>
        </authorList>
    </citation>
    <scope>IDENTIFICATION</scope>
</reference>
<evidence type="ECO:0000256" key="4">
    <source>
        <dbReference type="ARBA" id="ARBA00022722"/>
    </source>
</evidence>
<dbReference type="Ensembl" id="ENSDLAT00005080828.1">
    <property type="protein sequence ID" value="ENSDLAP00005065928.1"/>
    <property type="gene ID" value="ENSDLAG00005029481.1"/>
</dbReference>
<dbReference type="GeneTree" id="ENSGT01060000252773"/>
<dbReference type="InterPro" id="IPR001427">
    <property type="entry name" value="RNaseA"/>
</dbReference>
<dbReference type="GO" id="GO:0050829">
    <property type="term" value="P:defense response to Gram-negative bacterium"/>
    <property type="evidence" value="ECO:0007669"/>
    <property type="project" value="TreeGrafter"/>
</dbReference>
<organism evidence="10 11">
    <name type="scientific">Dicentrarchus labrax</name>
    <name type="common">European seabass</name>
    <name type="synonym">Morone labrax</name>
    <dbReference type="NCBI Taxonomy" id="13489"/>
    <lineage>
        <taxon>Eukaryota</taxon>
        <taxon>Metazoa</taxon>
        <taxon>Chordata</taxon>
        <taxon>Craniata</taxon>
        <taxon>Vertebrata</taxon>
        <taxon>Euteleostomi</taxon>
        <taxon>Actinopterygii</taxon>
        <taxon>Neopterygii</taxon>
        <taxon>Teleostei</taxon>
        <taxon>Neoteleostei</taxon>
        <taxon>Acanthomorphata</taxon>
        <taxon>Eupercaria</taxon>
        <taxon>Moronidae</taxon>
        <taxon>Dicentrarchus</taxon>
    </lineage>
</organism>
<evidence type="ECO:0000313" key="10">
    <source>
        <dbReference type="Ensembl" id="ENSDLAP00005065928.1"/>
    </source>
</evidence>
<evidence type="ECO:0000256" key="7">
    <source>
        <dbReference type="ARBA" id="ARBA00023157"/>
    </source>
</evidence>
<dbReference type="GO" id="GO:0004540">
    <property type="term" value="F:RNA nuclease activity"/>
    <property type="evidence" value="ECO:0007669"/>
    <property type="project" value="TreeGrafter"/>
</dbReference>
<dbReference type="InterPro" id="IPR023412">
    <property type="entry name" value="RNaseA_domain"/>
</dbReference>
<evidence type="ECO:0000256" key="3">
    <source>
        <dbReference type="ARBA" id="ARBA00022525"/>
    </source>
</evidence>
<evidence type="ECO:0000256" key="8">
    <source>
        <dbReference type="RuleBase" id="RU000651"/>
    </source>
</evidence>
<dbReference type="AlphaFoldDB" id="A0A8P4K3E5"/>
<dbReference type="InterPro" id="IPR023411">
    <property type="entry name" value="RNaseA_AS"/>
</dbReference>
<dbReference type="SUPFAM" id="SSF54076">
    <property type="entry name" value="RNase A-like"/>
    <property type="match status" value="1"/>
</dbReference>
<dbReference type="Gene3D" id="3.10.130.10">
    <property type="entry name" value="Ribonuclease A-like domain"/>
    <property type="match status" value="1"/>
</dbReference>
<dbReference type="PANTHER" id="PTHR11437:SF10">
    <property type="entry name" value="ANGIOGENIN-RELATED"/>
    <property type="match status" value="1"/>
</dbReference>
<dbReference type="GO" id="GO:0050830">
    <property type="term" value="P:defense response to Gram-positive bacterium"/>
    <property type="evidence" value="ECO:0007669"/>
    <property type="project" value="TreeGrafter"/>
</dbReference>
<evidence type="ECO:0000256" key="1">
    <source>
        <dbReference type="ARBA" id="ARBA00004613"/>
    </source>
</evidence>
<dbReference type="GO" id="GO:0003676">
    <property type="term" value="F:nucleic acid binding"/>
    <property type="evidence" value="ECO:0007669"/>
    <property type="project" value="InterPro"/>
</dbReference>
<evidence type="ECO:0000256" key="6">
    <source>
        <dbReference type="ARBA" id="ARBA00022801"/>
    </source>
</evidence>
<name>A0A8P4K3E5_DICLA</name>
<sequence>MKIQTACLLLVLISATALTEALNFYQKHVDNQMTGNNCDTKMEPINEDYEEYHGEECKSINTFIVSNDEEVDALCNNVRGERKITSGRVFTVVICRFVYIDIGCHYRGKTINNYAITIICKNGKPVHYRIYCKITDKCSAHK</sequence>
<feature type="chain" id="PRO_5035966842" description="Ribonuclease A-domain domain-containing protein" evidence="8">
    <location>
        <begin position="22"/>
        <end position="142"/>
    </location>
</feature>
<keyword evidence="4 8" id="KW-0540">Nuclease</keyword>
<keyword evidence="5 8" id="KW-0255">Endonuclease</keyword>
<keyword evidence="8" id="KW-0732">Signal</keyword>
<dbReference type="GO" id="GO:0016787">
    <property type="term" value="F:hydrolase activity"/>
    <property type="evidence" value="ECO:0007669"/>
    <property type="project" value="UniProtKB-KW"/>
</dbReference>
<comment type="similarity">
    <text evidence="2 8">Belongs to the pancreatic ribonuclease family.</text>
</comment>
<keyword evidence="6 8" id="KW-0378">Hydrolase</keyword>
<dbReference type="GO" id="GO:0001525">
    <property type="term" value="P:angiogenesis"/>
    <property type="evidence" value="ECO:0007669"/>
    <property type="project" value="TreeGrafter"/>
</dbReference>
<evidence type="ECO:0000259" key="9">
    <source>
        <dbReference type="SMART" id="SM00092"/>
    </source>
</evidence>
<dbReference type="InterPro" id="IPR036816">
    <property type="entry name" value="RNaseA-like_dom_sf"/>
</dbReference>
<proteinExistence type="inferred from homology"/>
<keyword evidence="3" id="KW-0964">Secreted</keyword>
<dbReference type="PROSITE" id="PS00127">
    <property type="entry name" value="RNASE_PANCREATIC"/>
    <property type="match status" value="1"/>
</dbReference>
<dbReference type="PANTHER" id="PTHR11437">
    <property type="entry name" value="RIBONUCLEASE"/>
    <property type="match status" value="1"/>
</dbReference>
<feature type="domain" description="Ribonuclease A-domain" evidence="9">
    <location>
        <begin position="17"/>
        <end position="132"/>
    </location>
</feature>
<keyword evidence="7" id="KW-1015">Disulfide bond</keyword>
<evidence type="ECO:0000256" key="2">
    <source>
        <dbReference type="ARBA" id="ARBA00005600"/>
    </source>
</evidence>
<comment type="subcellular location">
    <subcellularLocation>
        <location evidence="1">Secreted</location>
    </subcellularLocation>
</comment>